<dbReference type="SUPFAM" id="SSF56059">
    <property type="entry name" value="Glutathione synthetase ATP-binding domain-like"/>
    <property type="match status" value="1"/>
</dbReference>
<dbReference type="InterPro" id="IPR053191">
    <property type="entry name" value="DcsG_Biosynth_Enzyme"/>
</dbReference>
<gene>
    <name evidence="1" type="ORF">GOMPHAMPRED_005451</name>
</gene>
<evidence type="ECO:0000313" key="2">
    <source>
        <dbReference type="Proteomes" id="UP000664169"/>
    </source>
</evidence>
<reference evidence="1" key="1">
    <citation type="submission" date="2021-03" db="EMBL/GenBank/DDBJ databases">
        <authorList>
            <person name="Tagirdzhanova G."/>
        </authorList>
    </citation>
    <scope>NUCLEOTIDE SEQUENCE</scope>
</reference>
<dbReference type="Proteomes" id="UP000664169">
    <property type="component" value="Unassembled WGS sequence"/>
</dbReference>
<accession>A0A8H3FRU9</accession>
<organism evidence="1 2">
    <name type="scientific">Gomphillus americanus</name>
    <dbReference type="NCBI Taxonomy" id="1940652"/>
    <lineage>
        <taxon>Eukaryota</taxon>
        <taxon>Fungi</taxon>
        <taxon>Dikarya</taxon>
        <taxon>Ascomycota</taxon>
        <taxon>Pezizomycotina</taxon>
        <taxon>Lecanoromycetes</taxon>
        <taxon>OSLEUM clade</taxon>
        <taxon>Ostropomycetidae</taxon>
        <taxon>Ostropales</taxon>
        <taxon>Graphidaceae</taxon>
        <taxon>Gomphilloideae</taxon>
        <taxon>Gomphillus</taxon>
    </lineage>
</organism>
<name>A0A8H3FRU9_9LECA</name>
<evidence type="ECO:0008006" key="3">
    <source>
        <dbReference type="Google" id="ProtNLM"/>
    </source>
</evidence>
<protein>
    <recommendedName>
        <fullName evidence="3">ATP-grasp domain-containing protein</fullName>
    </recommendedName>
</protein>
<evidence type="ECO:0000313" key="1">
    <source>
        <dbReference type="EMBL" id="CAF9929688.1"/>
    </source>
</evidence>
<keyword evidence="2" id="KW-1185">Reference proteome</keyword>
<proteinExistence type="predicted"/>
<dbReference type="PANTHER" id="PTHR39217">
    <property type="match status" value="1"/>
</dbReference>
<dbReference type="OrthoDB" id="406765at2759"/>
<sequence>MSFPNIRYMVYLVTSSAYPEGEPGITQLQNVLLDRGIGSSLVVWNDKNVHWHKADLIVVRSTWDYQDKLDDFLEWARQLGSMLVHGFEIFYWNTRKSYLMEIGAAGVPIVPSYLTQNPIVTPNLVTFEAPYVCKPVVGASGGGVQMVASLDDWMPTRPGPWLIQPFVASIFDEGETTVFAINGLITGQLRKIPAASQFLVHEEFGGKTIVVSVSAEAAHLAGLALQAVQNLLHLGVKYARIDMLRYHGQLVVSEIELTEPGMSFDIIPEQAEHFADMIHACFQEKEEQSMGIVSIKKDLL</sequence>
<dbReference type="PANTHER" id="PTHR39217:SF1">
    <property type="entry name" value="GLUTATHIONE SYNTHETASE"/>
    <property type="match status" value="1"/>
</dbReference>
<dbReference type="AlphaFoldDB" id="A0A8H3FRU9"/>
<dbReference type="EMBL" id="CAJPDQ010000033">
    <property type="protein sequence ID" value="CAF9929688.1"/>
    <property type="molecule type" value="Genomic_DNA"/>
</dbReference>
<comment type="caution">
    <text evidence="1">The sequence shown here is derived from an EMBL/GenBank/DDBJ whole genome shotgun (WGS) entry which is preliminary data.</text>
</comment>